<proteinExistence type="predicted"/>
<keyword evidence="2" id="KW-1185">Reference proteome</keyword>
<organism evidence="1 2">
    <name type="scientific">Trichinella nelsoni</name>
    <dbReference type="NCBI Taxonomy" id="6336"/>
    <lineage>
        <taxon>Eukaryota</taxon>
        <taxon>Metazoa</taxon>
        <taxon>Ecdysozoa</taxon>
        <taxon>Nematoda</taxon>
        <taxon>Enoplea</taxon>
        <taxon>Dorylaimia</taxon>
        <taxon>Trichinellida</taxon>
        <taxon>Trichinellidae</taxon>
        <taxon>Trichinella</taxon>
    </lineage>
</organism>
<evidence type="ECO:0000313" key="1">
    <source>
        <dbReference type="EMBL" id="KRX26926.1"/>
    </source>
</evidence>
<dbReference type="Proteomes" id="UP000054630">
    <property type="component" value="Unassembled WGS sequence"/>
</dbReference>
<comment type="caution">
    <text evidence="1">The sequence shown here is derived from an EMBL/GenBank/DDBJ whole genome shotgun (WGS) entry which is preliminary data.</text>
</comment>
<accession>A0A0V0SJM8</accession>
<protein>
    <submittedName>
        <fullName evidence="1">Uncharacterized protein</fullName>
    </submittedName>
</protein>
<sequence>MSSKLKIILLKVPTVNAVGSHNWMLVIQKWYWQAIYHREKLNFHSLYQNRETVYGDSKQITSAQRIMNSLQISFGKAFMRCTKCGKEWFFRETCLEMEMKTMKCRLLRSYSFLVLSNTQQLCQAYYWNTDFIIMWDSLFVAFQISTRRVLIQVLFLRFGWNHMHSKKRTTCKGNLPQASPKAMPQGIKNLHIPPRLRLRHFIAQYLPSRRLYANFLCPQAMPQAFSQNFRNSCPQIPLQL</sequence>
<name>A0A0V0SJM8_9BILA</name>
<dbReference type="EMBL" id="JYDL01000005">
    <property type="protein sequence ID" value="KRX26926.1"/>
    <property type="molecule type" value="Genomic_DNA"/>
</dbReference>
<dbReference type="OrthoDB" id="5942246at2759"/>
<reference evidence="1 2" key="1">
    <citation type="submission" date="2015-01" db="EMBL/GenBank/DDBJ databases">
        <title>Evolution of Trichinella species and genotypes.</title>
        <authorList>
            <person name="Korhonen P.K."/>
            <person name="Edoardo P."/>
            <person name="Giuseppe L.R."/>
            <person name="Gasser R.B."/>
        </authorList>
    </citation>
    <scope>NUCLEOTIDE SEQUENCE [LARGE SCALE GENOMIC DNA]</scope>
    <source>
        <strain evidence="1">ISS37</strain>
    </source>
</reference>
<evidence type="ECO:0000313" key="2">
    <source>
        <dbReference type="Proteomes" id="UP000054630"/>
    </source>
</evidence>
<dbReference type="AlphaFoldDB" id="A0A0V0SJM8"/>
<gene>
    <name evidence="1" type="ORF">T07_12882</name>
</gene>